<dbReference type="GO" id="GO:0043022">
    <property type="term" value="F:ribosome binding"/>
    <property type="evidence" value="ECO:0007669"/>
    <property type="project" value="InterPro"/>
</dbReference>
<dbReference type="AlphaFoldDB" id="A0A8C8AAN1"/>
<keyword evidence="4" id="KW-1185">Reference proteome</keyword>
<dbReference type="Proteomes" id="UP000694552">
    <property type="component" value="Unplaced"/>
</dbReference>
<dbReference type="Pfam" id="PF07766">
    <property type="entry name" value="LETM1_RBD"/>
    <property type="match status" value="1"/>
</dbReference>
<feature type="domain" description="Letm1 RBD" evidence="2">
    <location>
        <begin position="1"/>
        <end position="45"/>
    </location>
</feature>
<sequence>MFLTTHLPVFFLRHRLRSHVLEIRHLDRAMLRLGLGQLSEEELRAVRPPPALPCPSPGPSDAVSGHGTSLLQPPRGSGISGPRFPPGHRGTRFPVARPRVAPRKDPGAIPAFRVTCSARP</sequence>
<protein>
    <recommendedName>
        <fullName evidence="2">Letm1 RBD domain-containing protein</fullName>
    </recommendedName>
</protein>
<reference evidence="3" key="2">
    <citation type="submission" date="2025-09" db="UniProtKB">
        <authorList>
            <consortium name="Ensembl"/>
        </authorList>
    </citation>
    <scope>IDENTIFICATION</scope>
</reference>
<evidence type="ECO:0000259" key="2">
    <source>
        <dbReference type="Pfam" id="PF07766"/>
    </source>
</evidence>
<reference evidence="3" key="1">
    <citation type="submission" date="2025-08" db="UniProtKB">
        <authorList>
            <consortium name="Ensembl"/>
        </authorList>
    </citation>
    <scope>IDENTIFICATION</scope>
</reference>
<organism evidence="3 4">
    <name type="scientific">Otus sunia</name>
    <name type="common">Oriental scops-owl</name>
    <dbReference type="NCBI Taxonomy" id="257818"/>
    <lineage>
        <taxon>Eukaryota</taxon>
        <taxon>Metazoa</taxon>
        <taxon>Chordata</taxon>
        <taxon>Craniata</taxon>
        <taxon>Vertebrata</taxon>
        <taxon>Euteleostomi</taxon>
        <taxon>Archelosauria</taxon>
        <taxon>Archosauria</taxon>
        <taxon>Dinosauria</taxon>
        <taxon>Saurischia</taxon>
        <taxon>Theropoda</taxon>
        <taxon>Coelurosauria</taxon>
        <taxon>Aves</taxon>
        <taxon>Neognathae</taxon>
        <taxon>Neoaves</taxon>
        <taxon>Telluraves</taxon>
        <taxon>Strigiformes</taxon>
        <taxon>Strigidae</taxon>
        <taxon>Otus</taxon>
    </lineage>
</organism>
<evidence type="ECO:0000256" key="1">
    <source>
        <dbReference type="SAM" id="MobiDB-lite"/>
    </source>
</evidence>
<dbReference type="Ensembl" id="ENSOSUT00000002280.1">
    <property type="protein sequence ID" value="ENSOSUP00000002234.1"/>
    <property type="gene ID" value="ENSOSUG00000001599.1"/>
</dbReference>
<name>A0A8C8AAN1_9STRI</name>
<dbReference type="InterPro" id="IPR033122">
    <property type="entry name" value="LETM1-like_RBD"/>
</dbReference>
<proteinExistence type="predicted"/>
<evidence type="ECO:0000313" key="4">
    <source>
        <dbReference type="Proteomes" id="UP000694552"/>
    </source>
</evidence>
<accession>A0A8C8AAN1</accession>
<evidence type="ECO:0000313" key="3">
    <source>
        <dbReference type="Ensembl" id="ENSOSUP00000002234.1"/>
    </source>
</evidence>
<feature type="compositionally biased region" description="Pro residues" evidence="1">
    <location>
        <begin position="47"/>
        <end position="58"/>
    </location>
</feature>
<feature type="region of interest" description="Disordered" evidence="1">
    <location>
        <begin position="47"/>
        <end position="120"/>
    </location>
</feature>